<organism evidence="1 2">
    <name type="scientific">Caerostris extrusa</name>
    <name type="common">Bark spider</name>
    <name type="synonym">Caerostris bankana</name>
    <dbReference type="NCBI Taxonomy" id="172846"/>
    <lineage>
        <taxon>Eukaryota</taxon>
        <taxon>Metazoa</taxon>
        <taxon>Ecdysozoa</taxon>
        <taxon>Arthropoda</taxon>
        <taxon>Chelicerata</taxon>
        <taxon>Arachnida</taxon>
        <taxon>Araneae</taxon>
        <taxon>Araneomorphae</taxon>
        <taxon>Entelegynae</taxon>
        <taxon>Araneoidea</taxon>
        <taxon>Araneidae</taxon>
        <taxon>Caerostris</taxon>
    </lineage>
</organism>
<dbReference type="AlphaFoldDB" id="A0AAV4U8C0"/>
<comment type="caution">
    <text evidence="1">The sequence shown here is derived from an EMBL/GenBank/DDBJ whole genome shotgun (WGS) entry which is preliminary data.</text>
</comment>
<reference evidence="1 2" key="1">
    <citation type="submission" date="2021-06" db="EMBL/GenBank/DDBJ databases">
        <title>Caerostris extrusa draft genome.</title>
        <authorList>
            <person name="Kono N."/>
            <person name="Arakawa K."/>
        </authorList>
    </citation>
    <scope>NUCLEOTIDE SEQUENCE [LARGE SCALE GENOMIC DNA]</scope>
</reference>
<dbReference type="Proteomes" id="UP001054945">
    <property type="component" value="Unassembled WGS sequence"/>
</dbReference>
<evidence type="ECO:0000313" key="1">
    <source>
        <dbReference type="EMBL" id="GIY54049.1"/>
    </source>
</evidence>
<name>A0AAV4U8C0_CAEEX</name>
<gene>
    <name evidence="1" type="ORF">CEXT_597151</name>
</gene>
<protein>
    <submittedName>
        <fullName evidence="1">Uncharacterized protein</fullName>
    </submittedName>
</protein>
<dbReference type="EMBL" id="BPLR01012462">
    <property type="protein sequence ID" value="GIY54049.1"/>
    <property type="molecule type" value="Genomic_DNA"/>
</dbReference>
<sequence>MTVGLPSKRPSSKGRFPLGTNLKVDFPLGANLKVDFPLGANLKVDFPLGTNLKRLCIFLRRSFSVVLKDVKINFKIGELNPPRSLFVVVFGAVVMNIFLCVKACPQKLNGYIHLITESELAKSDFGVWPRFDTGDALLDSLRVRTFFLFLSQKNVLCKKLKEERKLPLECDFPS</sequence>
<keyword evidence="2" id="KW-1185">Reference proteome</keyword>
<proteinExistence type="predicted"/>
<evidence type="ECO:0000313" key="2">
    <source>
        <dbReference type="Proteomes" id="UP001054945"/>
    </source>
</evidence>
<accession>A0AAV4U8C0</accession>